<dbReference type="EMBL" id="LAZR01015047">
    <property type="protein sequence ID" value="KKM14870.1"/>
    <property type="molecule type" value="Genomic_DNA"/>
</dbReference>
<feature type="compositionally biased region" description="Basic and acidic residues" evidence="1">
    <location>
        <begin position="41"/>
        <end position="60"/>
    </location>
</feature>
<accession>A0A0F9KHR5</accession>
<proteinExistence type="predicted"/>
<evidence type="ECO:0000256" key="1">
    <source>
        <dbReference type="SAM" id="MobiDB-lite"/>
    </source>
</evidence>
<gene>
    <name evidence="2" type="ORF">LCGC14_1701760</name>
</gene>
<sequence>MHAPSPAAQASAELEKVIAELRQGIAELKAMKAIPGPPGKDGVDGKDGDHGRQGADGKDAVIDEAALTERIKRRIQGSIIVKIEPLPLK</sequence>
<comment type="caution">
    <text evidence="2">The sequence shown here is derived from an EMBL/GenBank/DDBJ whole genome shotgun (WGS) entry which is preliminary data.</text>
</comment>
<organism evidence="2">
    <name type="scientific">marine sediment metagenome</name>
    <dbReference type="NCBI Taxonomy" id="412755"/>
    <lineage>
        <taxon>unclassified sequences</taxon>
        <taxon>metagenomes</taxon>
        <taxon>ecological metagenomes</taxon>
    </lineage>
</organism>
<evidence type="ECO:0000313" key="2">
    <source>
        <dbReference type="EMBL" id="KKM14870.1"/>
    </source>
</evidence>
<dbReference type="AlphaFoldDB" id="A0A0F9KHR5"/>
<dbReference type="Gene3D" id="1.20.5.320">
    <property type="entry name" value="6-Phosphogluconate Dehydrogenase, domain 3"/>
    <property type="match status" value="1"/>
</dbReference>
<name>A0A0F9KHR5_9ZZZZ</name>
<feature type="region of interest" description="Disordered" evidence="1">
    <location>
        <begin position="32"/>
        <end position="60"/>
    </location>
</feature>
<reference evidence="2" key="1">
    <citation type="journal article" date="2015" name="Nature">
        <title>Complex archaea that bridge the gap between prokaryotes and eukaryotes.</title>
        <authorList>
            <person name="Spang A."/>
            <person name="Saw J.H."/>
            <person name="Jorgensen S.L."/>
            <person name="Zaremba-Niedzwiedzka K."/>
            <person name="Martijn J."/>
            <person name="Lind A.E."/>
            <person name="van Eijk R."/>
            <person name="Schleper C."/>
            <person name="Guy L."/>
            <person name="Ettema T.J."/>
        </authorList>
    </citation>
    <scope>NUCLEOTIDE SEQUENCE</scope>
</reference>
<protein>
    <recommendedName>
        <fullName evidence="3">Collagen triple helix repeat protein</fullName>
    </recommendedName>
</protein>
<evidence type="ECO:0008006" key="3">
    <source>
        <dbReference type="Google" id="ProtNLM"/>
    </source>
</evidence>